<dbReference type="GO" id="GO:0004177">
    <property type="term" value="F:aminopeptidase activity"/>
    <property type="evidence" value="ECO:0007669"/>
    <property type="project" value="UniProtKB-KW"/>
</dbReference>
<proteinExistence type="predicted"/>
<keyword evidence="2" id="KW-1185">Reference proteome</keyword>
<name>A0AAD8BRQ8_BIOPF</name>
<comment type="caution">
    <text evidence="1">The sequence shown here is derived from an EMBL/GenBank/DDBJ whole genome shotgun (WGS) entry which is preliminary data.</text>
</comment>
<dbReference type="AlphaFoldDB" id="A0AAD8BRQ8"/>
<evidence type="ECO:0000313" key="2">
    <source>
        <dbReference type="Proteomes" id="UP001233172"/>
    </source>
</evidence>
<dbReference type="Gene3D" id="2.60.40.1730">
    <property type="entry name" value="tricorn interacting facor f3 domain"/>
    <property type="match status" value="1"/>
</dbReference>
<dbReference type="Proteomes" id="UP001233172">
    <property type="component" value="Unassembled WGS sequence"/>
</dbReference>
<protein>
    <submittedName>
        <fullName evidence="1">Aminopeptidase N</fullName>
    </submittedName>
</protein>
<keyword evidence="1" id="KW-0031">Aminopeptidase</keyword>
<evidence type="ECO:0000313" key="1">
    <source>
        <dbReference type="EMBL" id="KAK0059667.1"/>
    </source>
</evidence>
<feature type="non-terminal residue" evidence="1">
    <location>
        <position position="66"/>
    </location>
</feature>
<dbReference type="InterPro" id="IPR042097">
    <property type="entry name" value="Aminopeptidase_N-like_N_sf"/>
</dbReference>
<keyword evidence="1" id="KW-0645">Protease</keyword>
<feature type="non-terminal residue" evidence="1">
    <location>
        <position position="1"/>
    </location>
</feature>
<dbReference type="EMBL" id="JASAOG010000040">
    <property type="protein sequence ID" value="KAK0059667.1"/>
    <property type="molecule type" value="Genomic_DNA"/>
</dbReference>
<organism evidence="1 2">
    <name type="scientific">Biomphalaria pfeifferi</name>
    <name type="common">Bloodfluke planorb</name>
    <name type="synonym">Freshwater snail</name>
    <dbReference type="NCBI Taxonomy" id="112525"/>
    <lineage>
        <taxon>Eukaryota</taxon>
        <taxon>Metazoa</taxon>
        <taxon>Spiralia</taxon>
        <taxon>Lophotrochozoa</taxon>
        <taxon>Mollusca</taxon>
        <taxon>Gastropoda</taxon>
        <taxon>Heterobranchia</taxon>
        <taxon>Euthyneura</taxon>
        <taxon>Panpulmonata</taxon>
        <taxon>Hygrophila</taxon>
        <taxon>Lymnaeoidea</taxon>
        <taxon>Planorbidae</taxon>
        <taxon>Biomphalaria</taxon>
    </lineage>
</organism>
<reference evidence="1" key="1">
    <citation type="journal article" date="2023" name="PLoS Negl. Trop. Dis.">
        <title>A genome sequence for Biomphalaria pfeifferi, the major vector snail for the human-infecting parasite Schistosoma mansoni.</title>
        <authorList>
            <person name="Bu L."/>
            <person name="Lu L."/>
            <person name="Laidemitt M.R."/>
            <person name="Zhang S.M."/>
            <person name="Mutuku M."/>
            <person name="Mkoji G."/>
            <person name="Steinauer M."/>
            <person name="Loker E.S."/>
        </authorList>
    </citation>
    <scope>NUCLEOTIDE SEQUENCE</scope>
    <source>
        <strain evidence="1">KasaAsao</strain>
    </source>
</reference>
<sequence>GHVKIWVKCHEESDNVTLHSLYLNIDYDSISFMGQSPDPTTDPKFVTYEVDNLRQFLIFRLDKIML</sequence>
<accession>A0AAD8BRQ8</accession>
<reference evidence="1" key="2">
    <citation type="submission" date="2023-04" db="EMBL/GenBank/DDBJ databases">
        <authorList>
            <person name="Bu L."/>
            <person name="Lu L."/>
            <person name="Laidemitt M.R."/>
            <person name="Zhang S.M."/>
            <person name="Mutuku M."/>
            <person name="Mkoji G."/>
            <person name="Steinauer M."/>
            <person name="Loker E.S."/>
        </authorList>
    </citation>
    <scope>NUCLEOTIDE SEQUENCE</scope>
    <source>
        <strain evidence="1">KasaAsao</strain>
        <tissue evidence="1">Whole Snail</tissue>
    </source>
</reference>
<gene>
    <name evidence="1" type="ORF">Bpfe_010835</name>
</gene>
<keyword evidence="1" id="KW-0378">Hydrolase</keyword>